<dbReference type="RefSeq" id="WP_119892250.1">
    <property type="nucleotide sequence ID" value="NZ_CP032419.1"/>
</dbReference>
<dbReference type="InterPro" id="IPR013655">
    <property type="entry name" value="PAS_fold_3"/>
</dbReference>
<keyword evidence="12" id="KW-1185">Reference proteome</keyword>
<keyword evidence="4" id="KW-0808">Transferase</keyword>
<dbReference type="InterPro" id="IPR036890">
    <property type="entry name" value="HATPase_C_sf"/>
</dbReference>
<dbReference type="CDD" id="cd00130">
    <property type="entry name" value="PAS"/>
    <property type="match status" value="1"/>
</dbReference>
<protein>
    <recommendedName>
        <fullName evidence="2">histidine kinase</fullName>
        <ecNumber evidence="2">2.7.13.3</ecNumber>
    </recommendedName>
</protein>
<dbReference type="Gene3D" id="3.30.450.20">
    <property type="entry name" value="PAS domain"/>
    <property type="match status" value="2"/>
</dbReference>
<evidence type="ECO:0000256" key="1">
    <source>
        <dbReference type="ARBA" id="ARBA00000085"/>
    </source>
</evidence>
<dbReference type="SUPFAM" id="SSF55785">
    <property type="entry name" value="PYP-like sensor domain (PAS domain)"/>
    <property type="match status" value="1"/>
</dbReference>
<keyword evidence="3 6" id="KW-0597">Phosphoprotein</keyword>
<dbReference type="PROSITE" id="PS50113">
    <property type="entry name" value="PAC"/>
    <property type="match status" value="1"/>
</dbReference>
<keyword evidence="7" id="KW-1133">Transmembrane helix</keyword>
<dbReference type="Gene3D" id="3.40.50.2300">
    <property type="match status" value="1"/>
</dbReference>
<dbReference type="SUPFAM" id="SSF47384">
    <property type="entry name" value="Homodimeric domain of signal transducing histidine kinase"/>
    <property type="match status" value="1"/>
</dbReference>
<dbReference type="Pfam" id="PF02518">
    <property type="entry name" value="HATPase_c"/>
    <property type="match status" value="1"/>
</dbReference>
<sequence length="970" mass="108271">MSPASRYPLRRWIWRAFVQSALIPLILVESVLIAVYLLTNSAIRDAQLDYLQQRAVQDLTAAVQREGQIIDGRLQGIEAQVRIYRDAVAQALADKAYQPDALERQRHALTADGVFYSRSDDGRAASFYASSTPLARQDHAKALRLMRVDPLMRSIQAASPLVSAVYFNSWDSYNRIYPFFLTPDRYPHDMVIPDYNFYYLADARHNPERKVVWTDVYLDPAGLGWMMSAIAPVYRGDFLEGVVGLDITIGKMLAEIGSLQVPWQGYAMLVSRDNSIMALPEAGEDDFGLDELTQHDYLEAVQRETFKPADFNLAQRRELQPLLQAMVASPSSVQEVLLGGRKQLLAWSEIPQTGWRLLLVVDEANIFQETNRLAAYYQQIGYLLIAGLLFFYALFFAWMWRRSRRLSAQLAEPLQGIAGMLRGLGQVGQKTPRPATQIDELVGMVAAVEQADGQLQASELEREQAQRTLQLVLECTTESLWELDGVKQTFKLGERFLRRFGLDRDEIPLVEYNQRVHPDDRDRLRGLRLHCRDDGEDSFDAEYRFADITGQYAWLLSRGQVVERDAAGLAVKVAGTHVDITRLKQVQDDLRRTSLEAQAASQAKSRFLSSMSHELRTPLNAIHGFAQLIELEAQEKRDAQTELGYAREIVNASRHLTSLVDDILDLSSIESRRQQLQLKPVDVGALLAGCAELVQPEVQQRQQQLQVMTVAPPLYVLADVRRVRQVLLNLLSNAIKYNATQGLVSLGYELRAGCVRLWVEDCGPGLSPEQQAQLFQPFQRLGWENSSIPGAGIGLVLCRELAELMDGEIGFSSSPGVGSRFWIDLPSAAAPQAAADAQAHSPAAPPRALAQVLCIEDHPACLKVLQEGLRQFAEVRGVASVQRALAALDERVPALLLLDLDLPDGDGLEVLDHLRHSVRLREVPVLVISATADEAAFAEARRRGAQACLAKPVDLQQVRRLALSLLGRAP</sequence>
<evidence type="ECO:0000259" key="10">
    <source>
        <dbReference type="PROSITE" id="PS50113"/>
    </source>
</evidence>
<dbReference type="CDD" id="cd12913">
    <property type="entry name" value="PDC1_MCP_like"/>
    <property type="match status" value="1"/>
</dbReference>
<dbReference type="Pfam" id="PF08447">
    <property type="entry name" value="PAS_3"/>
    <property type="match status" value="1"/>
</dbReference>
<dbReference type="Pfam" id="PF00072">
    <property type="entry name" value="Response_reg"/>
    <property type="match status" value="1"/>
</dbReference>
<dbReference type="GO" id="GO:0000155">
    <property type="term" value="F:phosphorelay sensor kinase activity"/>
    <property type="evidence" value="ECO:0007669"/>
    <property type="project" value="InterPro"/>
</dbReference>
<name>A0A385YXG5_9PSED</name>
<dbReference type="EMBL" id="CP032419">
    <property type="protein sequence ID" value="AYC31625.1"/>
    <property type="molecule type" value="Genomic_DNA"/>
</dbReference>
<dbReference type="SMART" id="SM00387">
    <property type="entry name" value="HATPase_c"/>
    <property type="match status" value="1"/>
</dbReference>
<feature type="domain" description="Response regulatory" evidence="9">
    <location>
        <begin position="851"/>
        <end position="966"/>
    </location>
</feature>
<evidence type="ECO:0000313" key="11">
    <source>
        <dbReference type="EMBL" id="AYC31625.1"/>
    </source>
</evidence>
<dbReference type="InterPro" id="IPR036097">
    <property type="entry name" value="HisK_dim/P_sf"/>
</dbReference>
<dbReference type="Pfam" id="PF00512">
    <property type="entry name" value="HisKA"/>
    <property type="match status" value="1"/>
</dbReference>
<dbReference type="GO" id="GO:0005886">
    <property type="term" value="C:plasma membrane"/>
    <property type="evidence" value="ECO:0007669"/>
    <property type="project" value="TreeGrafter"/>
</dbReference>
<dbReference type="SUPFAM" id="SSF55874">
    <property type="entry name" value="ATPase domain of HSP90 chaperone/DNA topoisomerase II/histidine kinase"/>
    <property type="match status" value="1"/>
</dbReference>
<feature type="transmembrane region" description="Helical" evidence="7">
    <location>
        <begin position="380"/>
        <end position="400"/>
    </location>
</feature>
<dbReference type="PANTHER" id="PTHR43047:SF72">
    <property type="entry name" value="OSMOSENSING HISTIDINE PROTEIN KINASE SLN1"/>
    <property type="match status" value="1"/>
</dbReference>
<feature type="domain" description="PAC" evidence="10">
    <location>
        <begin position="539"/>
        <end position="592"/>
    </location>
</feature>
<evidence type="ECO:0000256" key="7">
    <source>
        <dbReference type="SAM" id="Phobius"/>
    </source>
</evidence>
<keyword evidence="7" id="KW-0472">Membrane</keyword>
<dbReference type="KEGG" id="pcav:D3880_04115"/>
<dbReference type="InterPro" id="IPR011006">
    <property type="entry name" value="CheY-like_superfamily"/>
</dbReference>
<dbReference type="InterPro" id="IPR003661">
    <property type="entry name" value="HisK_dim/P_dom"/>
</dbReference>
<dbReference type="PROSITE" id="PS50109">
    <property type="entry name" value="HIS_KIN"/>
    <property type="match status" value="1"/>
</dbReference>
<dbReference type="SMART" id="SM00448">
    <property type="entry name" value="REC"/>
    <property type="match status" value="1"/>
</dbReference>
<dbReference type="PROSITE" id="PS50110">
    <property type="entry name" value="RESPONSE_REGULATORY"/>
    <property type="match status" value="1"/>
</dbReference>
<dbReference type="SMART" id="SM00388">
    <property type="entry name" value="HisKA"/>
    <property type="match status" value="1"/>
</dbReference>
<evidence type="ECO:0000256" key="3">
    <source>
        <dbReference type="ARBA" id="ARBA00022553"/>
    </source>
</evidence>
<dbReference type="EC" id="2.7.13.3" evidence="2"/>
<dbReference type="PRINTS" id="PR00344">
    <property type="entry name" value="BCTRLSENSOR"/>
</dbReference>
<feature type="modified residue" description="4-aspartylphosphate" evidence="6">
    <location>
        <position position="899"/>
    </location>
</feature>
<feature type="domain" description="Histidine kinase" evidence="8">
    <location>
        <begin position="610"/>
        <end position="829"/>
    </location>
</feature>
<dbReference type="SUPFAM" id="SSF52172">
    <property type="entry name" value="CheY-like"/>
    <property type="match status" value="1"/>
</dbReference>
<evidence type="ECO:0000259" key="9">
    <source>
        <dbReference type="PROSITE" id="PS50110"/>
    </source>
</evidence>
<dbReference type="InterPro" id="IPR004358">
    <property type="entry name" value="Sig_transdc_His_kin-like_C"/>
</dbReference>
<evidence type="ECO:0000256" key="4">
    <source>
        <dbReference type="ARBA" id="ARBA00022679"/>
    </source>
</evidence>
<dbReference type="CDD" id="cd00082">
    <property type="entry name" value="HisKA"/>
    <property type="match status" value="1"/>
</dbReference>
<dbReference type="CDD" id="cd00156">
    <property type="entry name" value="REC"/>
    <property type="match status" value="1"/>
</dbReference>
<keyword evidence="5" id="KW-0418">Kinase</keyword>
<dbReference type="InterPro" id="IPR001789">
    <property type="entry name" value="Sig_transdc_resp-reg_receiver"/>
</dbReference>
<organism evidence="11 12">
    <name type="scientific">Pseudomonas cavernae</name>
    <dbReference type="NCBI Taxonomy" id="2320867"/>
    <lineage>
        <taxon>Bacteria</taxon>
        <taxon>Pseudomonadati</taxon>
        <taxon>Pseudomonadota</taxon>
        <taxon>Gammaproteobacteria</taxon>
        <taxon>Pseudomonadales</taxon>
        <taxon>Pseudomonadaceae</taxon>
        <taxon>Pseudomonas</taxon>
    </lineage>
</organism>
<accession>A0A385YXG5</accession>
<dbReference type="InterPro" id="IPR003594">
    <property type="entry name" value="HATPase_dom"/>
</dbReference>
<keyword evidence="7" id="KW-0812">Transmembrane</keyword>
<dbReference type="InterPro" id="IPR005467">
    <property type="entry name" value="His_kinase_dom"/>
</dbReference>
<dbReference type="OrthoDB" id="9770795at2"/>
<reference evidence="12" key="1">
    <citation type="submission" date="2018-09" db="EMBL/GenBank/DDBJ databases">
        <authorList>
            <person name="Zhu H."/>
        </authorList>
    </citation>
    <scope>NUCLEOTIDE SEQUENCE [LARGE SCALE GENOMIC DNA]</scope>
    <source>
        <strain evidence="12">K2W31S-8</strain>
    </source>
</reference>
<comment type="catalytic activity">
    <reaction evidence="1">
        <text>ATP + protein L-histidine = ADP + protein N-phospho-L-histidine.</text>
        <dbReference type="EC" id="2.7.13.3"/>
    </reaction>
</comment>
<feature type="transmembrane region" description="Helical" evidence="7">
    <location>
        <begin position="12"/>
        <end position="38"/>
    </location>
</feature>
<dbReference type="Gene3D" id="1.10.287.130">
    <property type="match status" value="1"/>
</dbReference>
<evidence type="ECO:0000313" key="12">
    <source>
        <dbReference type="Proteomes" id="UP000265560"/>
    </source>
</evidence>
<proteinExistence type="predicted"/>
<dbReference type="Gene3D" id="3.30.565.10">
    <property type="entry name" value="Histidine kinase-like ATPase, C-terminal domain"/>
    <property type="match status" value="1"/>
</dbReference>
<dbReference type="InterPro" id="IPR035965">
    <property type="entry name" value="PAS-like_dom_sf"/>
</dbReference>
<dbReference type="InterPro" id="IPR000700">
    <property type="entry name" value="PAS-assoc_C"/>
</dbReference>
<dbReference type="PANTHER" id="PTHR43047">
    <property type="entry name" value="TWO-COMPONENT HISTIDINE PROTEIN KINASE"/>
    <property type="match status" value="1"/>
</dbReference>
<dbReference type="InterPro" id="IPR000014">
    <property type="entry name" value="PAS"/>
</dbReference>
<gene>
    <name evidence="11" type="ORF">D3880_04115</name>
</gene>
<dbReference type="GO" id="GO:0009927">
    <property type="term" value="F:histidine phosphotransfer kinase activity"/>
    <property type="evidence" value="ECO:0007669"/>
    <property type="project" value="TreeGrafter"/>
</dbReference>
<evidence type="ECO:0000256" key="2">
    <source>
        <dbReference type="ARBA" id="ARBA00012438"/>
    </source>
</evidence>
<evidence type="ECO:0000256" key="6">
    <source>
        <dbReference type="PROSITE-ProRule" id="PRU00169"/>
    </source>
</evidence>
<dbReference type="AlphaFoldDB" id="A0A385YXG5"/>
<evidence type="ECO:0000256" key="5">
    <source>
        <dbReference type="ARBA" id="ARBA00022777"/>
    </source>
</evidence>
<evidence type="ECO:0000259" key="8">
    <source>
        <dbReference type="PROSITE" id="PS50109"/>
    </source>
</evidence>
<dbReference type="Proteomes" id="UP000265560">
    <property type="component" value="Chromosome"/>
</dbReference>